<dbReference type="AlphaFoldDB" id="A0A0J8J8M0"/>
<feature type="transmembrane region" description="Helical" evidence="1">
    <location>
        <begin position="32"/>
        <end position="54"/>
    </location>
</feature>
<evidence type="ECO:0000313" key="2">
    <source>
        <dbReference type="EMBL" id="KMT60671.1"/>
    </source>
</evidence>
<organism evidence="2 3">
    <name type="scientific">Listeria fleischmannii 1991</name>
    <dbReference type="NCBI Taxonomy" id="1430899"/>
    <lineage>
        <taxon>Bacteria</taxon>
        <taxon>Bacillati</taxon>
        <taxon>Bacillota</taxon>
        <taxon>Bacilli</taxon>
        <taxon>Bacillales</taxon>
        <taxon>Listeriaceae</taxon>
        <taxon>Listeria</taxon>
    </lineage>
</organism>
<keyword evidence="1" id="KW-0472">Membrane</keyword>
<sequence>MTLIPLTLIIFAGFIAALLLFEFIVKWRWFKYFLATVGLVASGIIFFISFYGGGIKQTEIAIALFIASFLEYVVALIISLASFTKRKSTATQKNKKKKQVATK</sequence>
<keyword evidence="3" id="KW-1185">Reference proteome</keyword>
<evidence type="ECO:0000313" key="3">
    <source>
        <dbReference type="Proteomes" id="UP000052258"/>
    </source>
</evidence>
<dbReference type="PATRIC" id="fig|1430899.3.peg.825"/>
<evidence type="ECO:0000256" key="1">
    <source>
        <dbReference type="SAM" id="Phobius"/>
    </source>
</evidence>
<dbReference type="OrthoDB" id="2364776at2"/>
<reference evidence="2 3" key="1">
    <citation type="journal article" date="2015" name="Genome Biol. Evol.">
        <title>Comparative Genomics of Listeria Sensu Lato: Genus-Wide Differences in Evolutionary Dynamics and the Progressive Gain of Complex, Potentially Pathogenicity-Related Traits through Lateral Gene Transfer.</title>
        <authorList>
            <person name="Chiara M."/>
            <person name="Caruso M."/>
            <person name="D'Erchia A.M."/>
            <person name="Manzari C."/>
            <person name="Fraccalvieri R."/>
            <person name="Goffredo E."/>
            <person name="Latorre L."/>
            <person name="Miccolupo A."/>
            <person name="Padalino I."/>
            <person name="Santagada G."/>
            <person name="Chiocco D."/>
            <person name="Pesole G."/>
            <person name="Horner D.S."/>
            <person name="Parisi A."/>
        </authorList>
    </citation>
    <scope>NUCLEOTIDE SEQUENCE [LARGE SCALE GENOMIC DNA]</scope>
    <source>
        <strain evidence="2 3">1991</strain>
    </source>
</reference>
<keyword evidence="1" id="KW-1133">Transmembrane helix</keyword>
<proteinExistence type="predicted"/>
<name>A0A0J8J8M0_9LIST</name>
<feature type="transmembrane region" description="Helical" evidence="1">
    <location>
        <begin position="60"/>
        <end position="83"/>
    </location>
</feature>
<feature type="transmembrane region" description="Helical" evidence="1">
    <location>
        <begin position="6"/>
        <end position="25"/>
    </location>
</feature>
<dbReference type="Proteomes" id="UP000052258">
    <property type="component" value="Unassembled WGS sequence"/>
</dbReference>
<keyword evidence="1" id="KW-0812">Transmembrane</keyword>
<gene>
    <name evidence="2" type="ORF">X560_0799</name>
</gene>
<protein>
    <submittedName>
        <fullName evidence="2">Uncharacterized protein</fullName>
    </submittedName>
</protein>
<dbReference type="RefSeq" id="WP_059139935.1">
    <property type="nucleotide sequence ID" value="NZ_KQ130610.1"/>
</dbReference>
<comment type="caution">
    <text evidence="2">The sequence shown here is derived from an EMBL/GenBank/DDBJ whole genome shotgun (WGS) entry which is preliminary data.</text>
</comment>
<accession>A0A0J8J8M0</accession>
<dbReference type="EMBL" id="AZHO01000007">
    <property type="protein sequence ID" value="KMT60671.1"/>
    <property type="molecule type" value="Genomic_DNA"/>
</dbReference>